<dbReference type="RefSeq" id="WP_162664293.1">
    <property type="nucleotide sequence ID" value="NZ_CP048020.1"/>
</dbReference>
<keyword evidence="1" id="KW-0732">Signal</keyword>
<evidence type="ECO:0000256" key="1">
    <source>
        <dbReference type="SAM" id="SignalP"/>
    </source>
</evidence>
<evidence type="ECO:0000313" key="3">
    <source>
        <dbReference type="EMBL" id="QHX43993.1"/>
    </source>
</evidence>
<feature type="signal peptide" evidence="1">
    <location>
        <begin position="1"/>
        <end position="19"/>
    </location>
</feature>
<name>A0A6P1Y4R6_9SPIR</name>
<dbReference type="Proteomes" id="UP000464374">
    <property type="component" value="Chromosome"/>
</dbReference>
<gene>
    <name evidence="3" type="ORF">GWP43_11670</name>
</gene>
<dbReference type="KEGG" id="trz:GWP43_11670"/>
<proteinExistence type="predicted"/>
<reference evidence="3 4" key="1">
    <citation type="submission" date="2020-01" db="EMBL/GenBank/DDBJ databases">
        <title>Complete genome sequence of a human oral phylogroup 1 Treponema sp. strain ATCC 700766, originally isolated from periodontitis dental plaque.</title>
        <authorList>
            <person name="Chan Y."/>
            <person name="Huo Y.-B."/>
            <person name="Yu X.-L."/>
            <person name="Zeng H."/>
            <person name="Leung W.-K."/>
            <person name="Watt R.M."/>
        </authorList>
    </citation>
    <scope>NUCLEOTIDE SEQUENCE [LARGE SCALE GENOMIC DNA]</scope>
    <source>
        <strain evidence="3 4">OMZ 804</strain>
    </source>
</reference>
<feature type="chain" id="PRO_5026697753" description="NAD glycohydrolase translocation F5/8 type C domain-containing protein" evidence="1">
    <location>
        <begin position="20"/>
        <end position="598"/>
    </location>
</feature>
<sequence>MKKSLLIIALLFTSFTAFTDDGGSYKPEDWTYGNIYVKEPNDKIALERELLVVEHTYIGEYDKKSDTFHKTSGREVTARFDFLNTTRERVTVPCAFPVVVKTQVSVKKDGTVSAEVPVGNGYMANETVIAIAFGKSGIEGTAKEALLSLDKKLRTLSAKDYLAELSRTERSDSVMRPCSIEQDGNSVPILTVGIETTVEKDEEGTNYISENDWHDVKELYTLTLVLHFYHELHFAPAARSKLSVKYDIDSVKKSYRGDTYALTYDISTGGTWKGAMKSFVVLSDGTMTAHGSQANFEETEFGELSINGVNFNLYTVENYKPQKGEHLVFKAKTPYRDGLSIVWERQDGRQTFVKEVRSSSAYKGSYKIAGDGGHINFSYQNEDAYLRTSGYGVETSFDGILFNGWVEGRAGDGIGEWIEFTLIKAALGPFASNGLARFAGRLYSDYGSGSPDFTVFTKSGYAGATWKENNRVKSMMLTSSALQKPIALELADMFPATMNDFSDQWIALNAVKNPLILPKGSYRMTVRGVYKGEKYDDTAIGEVWFLPLSAAAERILTADCNNDGFYTAPIKDIVQTHVAHYVSRLAAIQQDEEGQWGK</sequence>
<protein>
    <recommendedName>
        <fullName evidence="2">NAD glycohydrolase translocation F5/8 type C domain-containing protein</fullName>
    </recommendedName>
</protein>
<dbReference type="InterPro" id="IPR057561">
    <property type="entry name" value="NADase_transloc"/>
</dbReference>
<feature type="domain" description="NAD glycohydrolase translocation F5/8 type C" evidence="2">
    <location>
        <begin position="464"/>
        <end position="545"/>
    </location>
</feature>
<organism evidence="3 4">
    <name type="scientific">Treponema vincentii</name>
    <dbReference type="NCBI Taxonomy" id="69710"/>
    <lineage>
        <taxon>Bacteria</taxon>
        <taxon>Pseudomonadati</taxon>
        <taxon>Spirochaetota</taxon>
        <taxon>Spirochaetia</taxon>
        <taxon>Spirochaetales</taxon>
        <taxon>Treponemataceae</taxon>
        <taxon>Treponema</taxon>
    </lineage>
</organism>
<accession>A0A6P1Y4R6</accession>
<evidence type="ECO:0000313" key="4">
    <source>
        <dbReference type="Proteomes" id="UP000464374"/>
    </source>
</evidence>
<dbReference type="EMBL" id="CP048020">
    <property type="protein sequence ID" value="QHX43993.1"/>
    <property type="molecule type" value="Genomic_DNA"/>
</dbReference>
<dbReference type="AlphaFoldDB" id="A0A6P1Y4R6"/>
<dbReference type="Pfam" id="PF25302">
    <property type="entry name" value="NADase_transloc"/>
    <property type="match status" value="1"/>
</dbReference>
<evidence type="ECO:0000259" key="2">
    <source>
        <dbReference type="Pfam" id="PF25302"/>
    </source>
</evidence>